<dbReference type="PROSITE" id="PS51257">
    <property type="entry name" value="PROKAR_LIPOPROTEIN"/>
    <property type="match status" value="1"/>
</dbReference>
<keyword evidence="4" id="KW-1185">Reference proteome</keyword>
<keyword evidence="2" id="KW-0732">Signal</keyword>
<protein>
    <submittedName>
        <fullName evidence="3">Uncharacterized protein</fullName>
    </submittedName>
</protein>
<feature type="chain" id="PRO_5039641759" evidence="2">
    <location>
        <begin position="18"/>
        <end position="202"/>
    </location>
</feature>
<name>A0A2R7Z1B5_9ACTN</name>
<evidence type="ECO:0000313" key="3">
    <source>
        <dbReference type="EMBL" id="PUA82412.1"/>
    </source>
</evidence>
<dbReference type="EMBL" id="PYXZ01000001">
    <property type="protein sequence ID" value="PUA82412.1"/>
    <property type="molecule type" value="Genomic_DNA"/>
</dbReference>
<feature type="compositionally biased region" description="Low complexity" evidence="1">
    <location>
        <begin position="37"/>
        <end position="78"/>
    </location>
</feature>
<dbReference type="AlphaFoldDB" id="A0A2R7Z1B5"/>
<evidence type="ECO:0000256" key="2">
    <source>
        <dbReference type="SAM" id="SignalP"/>
    </source>
</evidence>
<comment type="caution">
    <text evidence="3">The sequence shown here is derived from an EMBL/GenBank/DDBJ whole genome shotgun (WGS) entry which is preliminary data.</text>
</comment>
<proteinExistence type="predicted"/>
<evidence type="ECO:0000256" key="1">
    <source>
        <dbReference type="SAM" id="MobiDB-lite"/>
    </source>
</evidence>
<dbReference type="OrthoDB" id="3789458at2"/>
<dbReference type="RefSeq" id="WP_108342599.1">
    <property type="nucleotide sequence ID" value="NZ_PYXZ01000001.1"/>
</dbReference>
<feature type="signal peptide" evidence="2">
    <location>
        <begin position="1"/>
        <end position="17"/>
    </location>
</feature>
<gene>
    <name evidence="3" type="ORF">C7S10_01285</name>
</gene>
<accession>A0A2R7Z1B5</accession>
<organism evidence="3 4">
    <name type="scientific">Nocardioides currus</name>
    <dbReference type="NCBI Taxonomy" id="2133958"/>
    <lineage>
        <taxon>Bacteria</taxon>
        <taxon>Bacillati</taxon>
        <taxon>Actinomycetota</taxon>
        <taxon>Actinomycetes</taxon>
        <taxon>Propionibacteriales</taxon>
        <taxon>Nocardioidaceae</taxon>
        <taxon>Nocardioides</taxon>
    </lineage>
</organism>
<evidence type="ECO:0000313" key="4">
    <source>
        <dbReference type="Proteomes" id="UP000244867"/>
    </source>
</evidence>
<feature type="region of interest" description="Disordered" evidence="1">
    <location>
        <begin position="31"/>
        <end position="86"/>
    </location>
</feature>
<dbReference type="Proteomes" id="UP000244867">
    <property type="component" value="Unassembled WGS sequence"/>
</dbReference>
<reference evidence="3 4" key="1">
    <citation type="submission" date="2018-03" db="EMBL/GenBank/DDBJ databases">
        <authorList>
            <person name="Keele B.F."/>
        </authorList>
    </citation>
    <scope>NUCLEOTIDE SEQUENCE [LARGE SCALE GENOMIC DNA]</scope>
    <source>
        <strain evidence="3 4">IB-3</strain>
    </source>
</reference>
<sequence>MSHRSVRPAPVRLSAMAAGCALLLATAVGCGNEADSNDSASDPAASETSSTTPSPSDSSSDSPSQTPSESGDTSDSSSGAGGSLTVGDKVTAGQAVVVSASNVTVEPTKRASALVDDAAVDAFVSSTDPQLADPIRSAVRAATVPAGSTLFGAVVAVGCDSPTDVGWSTTFDGVEVSATLPKTQVQCLVPETYVALFLVPDM</sequence>